<dbReference type="EMBL" id="LAJY01000166">
    <property type="protein sequence ID" value="KJV10037.1"/>
    <property type="molecule type" value="Genomic_DNA"/>
</dbReference>
<dbReference type="InterPro" id="IPR010982">
    <property type="entry name" value="Lambda_DNA-bd_dom_sf"/>
</dbReference>
<reference evidence="1 2" key="1">
    <citation type="submission" date="2015-03" db="EMBL/GenBank/DDBJ databases">
        <title>Draft genome sequence of Elstera litoralis.</title>
        <authorList>
            <person name="Rahalkar M.C."/>
            <person name="Dhakephalkar P.K."/>
            <person name="Pore S.D."/>
            <person name="Arora P."/>
            <person name="Kapse N.G."/>
            <person name="Pandit P.S."/>
        </authorList>
    </citation>
    <scope>NUCLEOTIDE SEQUENCE [LARGE SCALE GENOMIC DNA]</scope>
    <source>
        <strain evidence="1 2">Dia-1</strain>
    </source>
</reference>
<protein>
    <submittedName>
        <fullName evidence="1">Uncharacterized protein</fullName>
    </submittedName>
</protein>
<dbReference type="Proteomes" id="UP000033774">
    <property type="component" value="Unassembled WGS sequence"/>
</dbReference>
<dbReference type="OrthoDB" id="7579205at2"/>
<dbReference type="Gene3D" id="1.10.260.40">
    <property type="entry name" value="lambda repressor-like DNA-binding domains"/>
    <property type="match status" value="1"/>
</dbReference>
<comment type="caution">
    <text evidence="1">The sequence shown here is derived from an EMBL/GenBank/DDBJ whole genome shotgun (WGS) entry which is preliminary data.</text>
</comment>
<dbReference type="SUPFAM" id="SSF47413">
    <property type="entry name" value="lambda repressor-like DNA-binding domains"/>
    <property type="match status" value="1"/>
</dbReference>
<gene>
    <name evidence="1" type="ORF">VZ95_07595</name>
</gene>
<dbReference type="PATRIC" id="fig|552518.3.peg.706"/>
<accession>A0A0F3ITT3</accession>
<name>A0A0F3ITT3_9PROT</name>
<dbReference type="GO" id="GO:0003677">
    <property type="term" value="F:DNA binding"/>
    <property type="evidence" value="ECO:0007669"/>
    <property type="project" value="InterPro"/>
</dbReference>
<organism evidence="1 2">
    <name type="scientific">Elstera litoralis</name>
    <dbReference type="NCBI Taxonomy" id="552518"/>
    <lineage>
        <taxon>Bacteria</taxon>
        <taxon>Pseudomonadati</taxon>
        <taxon>Pseudomonadota</taxon>
        <taxon>Alphaproteobacteria</taxon>
        <taxon>Rhodospirillales</taxon>
        <taxon>Rhodospirillaceae</taxon>
        <taxon>Elstera</taxon>
    </lineage>
</organism>
<keyword evidence="2" id="KW-1185">Reference proteome</keyword>
<sequence>MSTAVARILDDLRIRGGLQGKDIANIVDVSTATVSRWSHGNGTPNLRTQTVIADLRYVVERLSDFYTADEARLWLHARHPLLKGERAIDLINANRTEEVLSVIERLDTGAYV</sequence>
<evidence type="ECO:0000313" key="2">
    <source>
        <dbReference type="Proteomes" id="UP000033774"/>
    </source>
</evidence>
<dbReference type="AlphaFoldDB" id="A0A0F3ITT3"/>
<evidence type="ECO:0000313" key="1">
    <source>
        <dbReference type="EMBL" id="KJV10037.1"/>
    </source>
</evidence>
<dbReference type="RefSeq" id="WP_045775317.1">
    <property type="nucleotide sequence ID" value="NZ_LAJY01000166.1"/>
</dbReference>
<proteinExistence type="predicted"/>